<comment type="caution">
    <text evidence="3">The sequence shown here is derived from an EMBL/GenBank/DDBJ whole genome shotgun (WGS) entry which is preliminary data.</text>
</comment>
<feature type="chain" id="PRO_5046264672" evidence="2">
    <location>
        <begin position="26"/>
        <end position="217"/>
    </location>
</feature>
<organism evidence="3 4">
    <name type="scientific">Phyllosticta citribraziliensis</name>
    <dbReference type="NCBI Taxonomy" id="989973"/>
    <lineage>
        <taxon>Eukaryota</taxon>
        <taxon>Fungi</taxon>
        <taxon>Dikarya</taxon>
        <taxon>Ascomycota</taxon>
        <taxon>Pezizomycotina</taxon>
        <taxon>Dothideomycetes</taxon>
        <taxon>Dothideomycetes incertae sedis</taxon>
        <taxon>Botryosphaeriales</taxon>
        <taxon>Phyllostictaceae</taxon>
        <taxon>Phyllosticta</taxon>
    </lineage>
</organism>
<keyword evidence="2" id="KW-0732">Signal</keyword>
<feature type="signal peptide" evidence="2">
    <location>
        <begin position="1"/>
        <end position="25"/>
    </location>
</feature>
<reference evidence="3 4" key="1">
    <citation type="submission" date="2024-04" db="EMBL/GenBank/DDBJ databases">
        <title>Phyllosticta paracitricarpa is synonymous to the EU quarantine fungus P. citricarpa based on phylogenomic analyses.</title>
        <authorList>
            <consortium name="Lawrence Berkeley National Laboratory"/>
            <person name="Van ingen-buijs V.A."/>
            <person name="Van westerhoven A.C."/>
            <person name="Haridas S."/>
            <person name="Skiadas P."/>
            <person name="Martin F."/>
            <person name="Groenewald J.Z."/>
            <person name="Crous P.W."/>
            <person name="Seidl M.F."/>
        </authorList>
    </citation>
    <scope>NUCLEOTIDE SEQUENCE [LARGE SCALE GENOMIC DNA]</scope>
    <source>
        <strain evidence="3 4">CPC 17464</strain>
    </source>
</reference>
<accession>A0ABR1L6N0</accession>
<dbReference type="GeneID" id="92035543"/>
<sequence>MDPLSLKGLLDLLTTILCSGVAVEARFSRYADAPFLLFPPLSLAVLPNRVVLRALKGQRPSAGSVIQPAIPSYMRSTASSRSRACPASVTSVPRRPGSPSPSSQAPIPLTPAPTVARHAPCPPSLVRFGFLGPAAPADEVKPINEGNFARLLVRVLEGKHRDKTLPGRLDAFRKAQEKSVLEKARLRRNRVLGFSCQEQIPIFSAAAAAPHLPRSVH</sequence>
<protein>
    <submittedName>
        <fullName evidence="3">Uncharacterized protein</fullName>
    </submittedName>
</protein>
<proteinExistence type="predicted"/>
<feature type="compositionally biased region" description="Low complexity" evidence="1">
    <location>
        <begin position="88"/>
        <end position="107"/>
    </location>
</feature>
<evidence type="ECO:0000313" key="4">
    <source>
        <dbReference type="Proteomes" id="UP001360953"/>
    </source>
</evidence>
<gene>
    <name evidence="3" type="ORF">J3D65DRAFT_662623</name>
</gene>
<evidence type="ECO:0000256" key="1">
    <source>
        <dbReference type="SAM" id="MobiDB-lite"/>
    </source>
</evidence>
<dbReference type="EMBL" id="JBBPEH010000014">
    <property type="protein sequence ID" value="KAK7530330.1"/>
    <property type="molecule type" value="Genomic_DNA"/>
</dbReference>
<dbReference type="RefSeq" id="XP_066650569.1">
    <property type="nucleotide sequence ID" value="XM_066802637.1"/>
</dbReference>
<feature type="region of interest" description="Disordered" evidence="1">
    <location>
        <begin position="77"/>
        <end position="115"/>
    </location>
</feature>
<evidence type="ECO:0000256" key="2">
    <source>
        <dbReference type="SAM" id="SignalP"/>
    </source>
</evidence>
<keyword evidence="4" id="KW-1185">Reference proteome</keyword>
<dbReference type="Proteomes" id="UP001360953">
    <property type="component" value="Unassembled WGS sequence"/>
</dbReference>
<name>A0ABR1L6N0_9PEZI</name>
<evidence type="ECO:0000313" key="3">
    <source>
        <dbReference type="EMBL" id="KAK7530330.1"/>
    </source>
</evidence>